<dbReference type="GO" id="GO:0008168">
    <property type="term" value="F:methyltransferase activity"/>
    <property type="evidence" value="ECO:0007669"/>
    <property type="project" value="UniProtKB-KW"/>
</dbReference>
<dbReference type="InterPro" id="IPR012263">
    <property type="entry name" value="M_m6A_EcoRV"/>
</dbReference>
<evidence type="ECO:0000313" key="7">
    <source>
        <dbReference type="EMBL" id="UTO27669.1"/>
    </source>
</evidence>
<dbReference type="PROSITE" id="PS00092">
    <property type="entry name" value="N6_MTASE"/>
    <property type="match status" value="1"/>
</dbReference>
<sequence>MIVDNYIKKQKTLCSPFVGGGSIELTLAKRGTKVYAYDAFKPLVIFWQMLLKDASALAKKVREYEDMTPTIFYNLQKKFRNIRNRLEIAAAFFALNRSSFSGTTLSGGMSPGHPRFNQRSIERLRDFEIENFTVEHLDFKESIPRHSNDFLYCDPPYLINQKLYGEKGDKHNSFDHKALAELLRNRQGWVLSYNNCVEVRELYKGHIIINPEWTYGMGNNKKSNELLILSKDFLGIV</sequence>
<reference evidence="7" key="1">
    <citation type="submission" date="2022-07" db="EMBL/GenBank/DDBJ databases">
        <title>First report of Bartonella spp. in marsupials in Brazil, with a description of Bartonella harrusi sp. nov. and new proposal for taxonomic reclassification of species of the genus Bartonella.</title>
        <authorList>
            <person name="Amaral R.B."/>
        </authorList>
    </citation>
    <scope>NUCLEOTIDE SEQUENCE</scope>
    <source>
        <strain evidence="7">117A</strain>
        <plasmid evidence="7">pBHa</plasmid>
    </source>
</reference>
<evidence type="ECO:0000256" key="5">
    <source>
        <dbReference type="ARBA" id="ARBA00022691"/>
    </source>
</evidence>
<evidence type="ECO:0000256" key="3">
    <source>
        <dbReference type="ARBA" id="ARBA00022603"/>
    </source>
</evidence>
<dbReference type="SUPFAM" id="SSF53335">
    <property type="entry name" value="S-adenosyl-L-methionine-dependent methyltransferases"/>
    <property type="match status" value="1"/>
</dbReference>
<keyword evidence="8" id="KW-1185">Reference proteome</keyword>
<dbReference type="InterPro" id="IPR012327">
    <property type="entry name" value="MeTrfase_D12"/>
</dbReference>
<evidence type="ECO:0000256" key="1">
    <source>
        <dbReference type="ARBA" id="ARBA00006594"/>
    </source>
</evidence>
<dbReference type="Gene3D" id="3.40.50.150">
    <property type="entry name" value="Vaccinia Virus protein VP39"/>
    <property type="match status" value="1"/>
</dbReference>
<dbReference type="PIRSF" id="PIRSF000398">
    <property type="entry name" value="M_m6A_EcoRV"/>
    <property type="match status" value="1"/>
</dbReference>
<dbReference type="Pfam" id="PF02086">
    <property type="entry name" value="MethyltransfD12"/>
    <property type="match status" value="1"/>
</dbReference>
<keyword evidence="7" id="KW-0614">Plasmid</keyword>
<organism evidence="7 8">
    <name type="scientific">Bartonella harrusi</name>
    <dbReference type="NCBI Taxonomy" id="2961895"/>
    <lineage>
        <taxon>Bacteria</taxon>
        <taxon>Pseudomonadati</taxon>
        <taxon>Pseudomonadota</taxon>
        <taxon>Alphaproteobacteria</taxon>
        <taxon>Hyphomicrobiales</taxon>
        <taxon>Bartonellaceae</taxon>
        <taxon>Bartonella</taxon>
    </lineage>
</organism>
<comment type="catalytic activity">
    <reaction evidence="6">
        <text>a 2'-deoxyadenosine in DNA + S-adenosyl-L-methionine = an N(6)-methyl-2'-deoxyadenosine in DNA + S-adenosyl-L-homocysteine + H(+)</text>
        <dbReference type="Rhea" id="RHEA:15197"/>
        <dbReference type="Rhea" id="RHEA-COMP:12418"/>
        <dbReference type="Rhea" id="RHEA-COMP:12419"/>
        <dbReference type="ChEBI" id="CHEBI:15378"/>
        <dbReference type="ChEBI" id="CHEBI:57856"/>
        <dbReference type="ChEBI" id="CHEBI:59789"/>
        <dbReference type="ChEBI" id="CHEBI:90615"/>
        <dbReference type="ChEBI" id="CHEBI:90616"/>
        <dbReference type="EC" id="2.1.1.72"/>
    </reaction>
</comment>
<accession>A0ABY5ERF7</accession>
<evidence type="ECO:0000256" key="4">
    <source>
        <dbReference type="ARBA" id="ARBA00022679"/>
    </source>
</evidence>
<dbReference type="Proteomes" id="UP001059475">
    <property type="component" value="Plasmid pBHa"/>
</dbReference>
<dbReference type="InterPro" id="IPR002052">
    <property type="entry name" value="DNA_methylase_N6_adenine_CS"/>
</dbReference>
<keyword evidence="5" id="KW-0949">S-adenosyl-L-methionine</keyword>
<dbReference type="Gene3D" id="1.10.1020.10">
    <property type="entry name" value="Adenine-specific Methyltransferase, Domain 2"/>
    <property type="match status" value="1"/>
</dbReference>
<dbReference type="EC" id="2.1.1.72" evidence="2"/>
<evidence type="ECO:0000256" key="6">
    <source>
        <dbReference type="ARBA" id="ARBA00047942"/>
    </source>
</evidence>
<evidence type="ECO:0000256" key="2">
    <source>
        <dbReference type="ARBA" id="ARBA00011900"/>
    </source>
</evidence>
<protein>
    <recommendedName>
        <fullName evidence="2">site-specific DNA-methyltransferase (adenine-specific)</fullName>
        <ecNumber evidence="2">2.1.1.72</ecNumber>
    </recommendedName>
</protein>
<proteinExistence type="inferred from homology"/>
<dbReference type="GO" id="GO:0032259">
    <property type="term" value="P:methylation"/>
    <property type="evidence" value="ECO:0007669"/>
    <property type="project" value="UniProtKB-KW"/>
</dbReference>
<keyword evidence="4" id="KW-0808">Transferase</keyword>
<name>A0ABY5ERF7_9HYPH</name>
<dbReference type="InterPro" id="IPR029063">
    <property type="entry name" value="SAM-dependent_MTases_sf"/>
</dbReference>
<comment type="similarity">
    <text evidence="1">Belongs to the N(4)/N(6)-methyltransferase family.</text>
</comment>
<dbReference type="EMBL" id="CP101113">
    <property type="protein sequence ID" value="UTO27669.1"/>
    <property type="molecule type" value="Genomic_DNA"/>
</dbReference>
<geneLocation type="plasmid" evidence="7 8">
    <name>pBHa</name>
</geneLocation>
<gene>
    <name evidence="7" type="ORF">NMK50_00010</name>
</gene>
<dbReference type="InterPro" id="IPR023095">
    <property type="entry name" value="Ade_MeTrfase_dom_2"/>
</dbReference>
<keyword evidence="3 7" id="KW-0489">Methyltransferase</keyword>
<dbReference type="PANTHER" id="PTHR30481">
    <property type="entry name" value="DNA ADENINE METHYLASE"/>
    <property type="match status" value="1"/>
</dbReference>
<evidence type="ECO:0000313" key="8">
    <source>
        <dbReference type="Proteomes" id="UP001059475"/>
    </source>
</evidence>